<dbReference type="NCBIfam" id="TIGR00951">
    <property type="entry name" value="2A43"/>
    <property type="match status" value="1"/>
</dbReference>
<evidence type="ECO:0000256" key="12">
    <source>
        <dbReference type="SAM" id="Phobius"/>
    </source>
</evidence>
<evidence type="ECO:0000256" key="5">
    <source>
        <dbReference type="ARBA" id="ARBA00022737"/>
    </source>
</evidence>
<evidence type="ECO:0000256" key="8">
    <source>
        <dbReference type="ARBA" id="ARBA00023136"/>
    </source>
</evidence>
<dbReference type="Pfam" id="PF04193">
    <property type="entry name" value="PQ-loop"/>
    <property type="match status" value="2"/>
</dbReference>
<comment type="catalytic activity">
    <reaction evidence="10">
        <text>L-cystine(out) + H(+)(out) = L-cystine(in) + H(+)(in)</text>
        <dbReference type="Rhea" id="RHEA:66172"/>
        <dbReference type="ChEBI" id="CHEBI:15378"/>
        <dbReference type="ChEBI" id="CHEBI:35491"/>
    </reaction>
    <physiologicalReaction direction="left-to-right" evidence="10">
        <dbReference type="Rhea" id="RHEA:66173"/>
    </physiologicalReaction>
</comment>
<name>A0A158Q9R1_ENTVE</name>
<feature type="region of interest" description="Disordered" evidence="11">
    <location>
        <begin position="288"/>
        <end position="319"/>
    </location>
</feature>
<evidence type="ECO:0000256" key="3">
    <source>
        <dbReference type="ARBA" id="ARBA00022448"/>
    </source>
</evidence>
<evidence type="ECO:0000256" key="4">
    <source>
        <dbReference type="ARBA" id="ARBA00022692"/>
    </source>
</evidence>
<keyword evidence="7 12" id="KW-1133">Transmembrane helix</keyword>
<dbReference type="AlphaFoldDB" id="A0A158Q9R1"/>
<dbReference type="WBParaSite" id="EVEC_0000283301-mRNA-1">
    <property type="protein sequence ID" value="EVEC_0000283301-mRNA-1"/>
    <property type="gene ID" value="EVEC_0000283301"/>
</dbReference>
<proteinExistence type="inferred from homology"/>
<reference evidence="13" key="1">
    <citation type="submission" date="2016-04" db="UniProtKB">
        <authorList>
            <consortium name="WormBaseParasite"/>
        </authorList>
    </citation>
    <scope>IDENTIFICATION</scope>
</reference>
<evidence type="ECO:0000256" key="6">
    <source>
        <dbReference type="ARBA" id="ARBA00022847"/>
    </source>
</evidence>
<keyword evidence="3" id="KW-0813">Transport</keyword>
<dbReference type="SMART" id="SM00679">
    <property type="entry name" value="CTNS"/>
    <property type="match status" value="1"/>
</dbReference>
<comment type="similarity">
    <text evidence="2">Belongs to the cystinosin family.</text>
</comment>
<dbReference type="PANTHER" id="PTHR13131:SF5">
    <property type="entry name" value="CYSTINOSIN"/>
    <property type="match status" value="1"/>
</dbReference>
<dbReference type="InterPro" id="IPR006603">
    <property type="entry name" value="PQ-loop_rpt"/>
</dbReference>
<organism evidence="13">
    <name type="scientific">Enterobius vermicularis</name>
    <name type="common">Human pinworm</name>
    <dbReference type="NCBI Taxonomy" id="51028"/>
    <lineage>
        <taxon>Eukaryota</taxon>
        <taxon>Metazoa</taxon>
        <taxon>Ecdysozoa</taxon>
        <taxon>Nematoda</taxon>
        <taxon>Chromadorea</taxon>
        <taxon>Rhabditida</taxon>
        <taxon>Spirurina</taxon>
        <taxon>Oxyuridomorpha</taxon>
        <taxon>Oxyuroidea</taxon>
        <taxon>Oxyuridae</taxon>
        <taxon>Enterobius</taxon>
    </lineage>
</organism>
<feature type="transmembrane region" description="Helical" evidence="12">
    <location>
        <begin position="210"/>
        <end position="234"/>
    </location>
</feature>
<comment type="subcellular location">
    <subcellularLocation>
        <location evidence="1">Lysosome membrane</location>
        <topology evidence="1">Multi-pass membrane protein</topology>
    </subcellularLocation>
</comment>
<keyword evidence="5" id="KW-0677">Repeat</keyword>
<protein>
    <submittedName>
        <fullName evidence="13">Cystinosin</fullName>
    </submittedName>
</protein>
<feature type="transmembrane region" description="Helical" evidence="12">
    <location>
        <begin position="149"/>
        <end position="173"/>
    </location>
</feature>
<evidence type="ECO:0000313" key="13">
    <source>
        <dbReference type="WBParaSite" id="EVEC_0000283301-mRNA-1"/>
    </source>
</evidence>
<feature type="transmembrane region" description="Helical" evidence="12">
    <location>
        <begin position="179"/>
        <end position="198"/>
    </location>
</feature>
<keyword evidence="4 12" id="KW-0812">Transmembrane</keyword>
<evidence type="ECO:0000256" key="10">
    <source>
        <dbReference type="ARBA" id="ARBA00048473"/>
    </source>
</evidence>
<feature type="transmembrane region" description="Helical" evidence="12">
    <location>
        <begin position="118"/>
        <end position="142"/>
    </location>
</feature>
<dbReference type="GO" id="GO:0015293">
    <property type="term" value="F:symporter activity"/>
    <property type="evidence" value="ECO:0007669"/>
    <property type="project" value="UniProtKB-KW"/>
</dbReference>
<dbReference type="PANTHER" id="PTHR13131">
    <property type="entry name" value="CYSTINOSIN"/>
    <property type="match status" value="1"/>
</dbReference>
<dbReference type="GO" id="GO:0005765">
    <property type="term" value="C:lysosomal membrane"/>
    <property type="evidence" value="ECO:0007669"/>
    <property type="project" value="UniProtKB-SubCell"/>
</dbReference>
<feature type="transmembrane region" description="Helical" evidence="12">
    <location>
        <begin position="78"/>
        <end position="98"/>
    </location>
</feature>
<evidence type="ECO:0000256" key="11">
    <source>
        <dbReference type="SAM" id="MobiDB-lite"/>
    </source>
</evidence>
<evidence type="ECO:0000256" key="2">
    <source>
        <dbReference type="ARBA" id="ARBA00006855"/>
    </source>
</evidence>
<keyword evidence="6" id="KW-0769">Symport</keyword>
<dbReference type="InterPro" id="IPR005282">
    <property type="entry name" value="LC_transporter"/>
</dbReference>
<feature type="compositionally biased region" description="Polar residues" evidence="11">
    <location>
        <begin position="290"/>
        <end position="299"/>
    </location>
</feature>
<accession>A0A158Q9R1</accession>
<keyword evidence="8 12" id="KW-0472">Membrane</keyword>
<evidence type="ECO:0000256" key="9">
    <source>
        <dbReference type="ARBA" id="ARBA00023228"/>
    </source>
</evidence>
<evidence type="ECO:0000256" key="1">
    <source>
        <dbReference type="ARBA" id="ARBA00004155"/>
    </source>
</evidence>
<dbReference type="FunFam" id="1.20.1280.290:FF:000016">
    <property type="entry name" value="Cystinosin homolog"/>
    <property type="match status" value="1"/>
</dbReference>
<keyword evidence="9" id="KW-0458">Lysosome</keyword>
<dbReference type="GO" id="GO:0015184">
    <property type="term" value="F:L-cystine transmembrane transporter activity"/>
    <property type="evidence" value="ECO:0007669"/>
    <property type="project" value="TreeGrafter"/>
</dbReference>
<sequence length="319" mass="35449">LIFCRRPLQSDVVLKFKKSDVFDATPHVVLFNGTAGSAVIVVTGRKIRSSAILEIQQCNSSSSPHGCPFDVVGLSFDFLLLNVIGFACYTLYNVLLFFDEEIKDIYRELHPRSPPPVLLNDVVFAAHAFAACLITALQCFFYERGKQRISYTCMGISSVFVVFAIVSLTLTVFRMIDALEFIMFLSYIKMAVTLSKYFPQAFFNFRRKSTVGWSIGNVLLDLCGGTMDIFQMILQALNTDDWSAFSGNPVKFGLGLVSIVFDFVFIIQHYVLYRNAGLQPGRSYEDIGAQSATGSSNMSDEAEYGSTVPIRKASDSESS</sequence>
<evidence type="ECO:0000256" key="7">
    <source>
        <dbReference type="ARBA" id="ARBA00022989"/>
    </source>
</evidence>
<feature type="transmembrane region" description="Helical" evidence="12">
    <location>
        <begin position="254"/>
        <end position="273"/>
    </location>
</feature>